<dbReference type="GO" id="GO:0000981">
    <property type="term" value="F:DNA-binding transcription factor activity, RNA polymerase II-specific"/>
    <property type="evidence" value="ECO:0007669"/>
    <property type="project" value="TreeGrafter"/>
</dbReference>
<dbReference type="InterPro" id="IPR002100">
    <property type="entry name" value="TF_MADSbox"/>
</dbReference>
<dbReference type="PROSITE" id="PS50066">
    <property type="entry name" value="MADS_BOX_2"/>
    <property type="match status" value="1"/>
</dbReference>
<dbReference type="Proteomes" id="UP000327013">
    <property type="component" value="Chromosome 4"/>
</dbReference>
<evidence type="ECO:0000259" key="6">
    <source>
        <dbReference type="PROSITE" id="PS50066"/>
    </source>
</evidence>
<dbReference type="InterPro" id="IPR033896">
    <property type="entry name" value="MEF2-like_N"/>
</dbReference>
<dbReference type="GO" id="GO:0000978">
    <property type="term" value="F:RNA polymerase II cis-regulatory region sequence-specific DNA binding"/>
    <property type="evidence" value="ECO:0007669"/>
    <property type="project" value="TreeGrafter"/>
</dbReference>
<dbReference type="SUPFAM" id="SSF55455">
    <property type="entry name" value="SRF-like"/>
    <property type="match status" value="1"/>
</dbReference>
<accession>A0A660KNI2</accession>
<keyword evidence="5" id="KW-0539">Nucleus</keyword>
<gene>
    <name evidence="7" type="ORF">FH972_010507</name>
</gene>
<dbReference type="GO" id="GO:0046983">
    <property type="term" value="F:protein dimerization activity"/>
    <property type="evidence" value="ECO:0007669"/>
    <property type="project" value="InterPro"/>
</dbReference>
<proteinExistence type="predicted"/>
<dbReference type="GO" id="GO:0005634">
    <property type="term" value="C:nucleus"/>
    <property type="evidence" value="ECO:0007669"/>
    <property type="project" value="UniProtKB-SubCell"/>
</dbReference>
<dbReference type="Gene3D" id="3.40.1810.10">
    <property type="entry name" value="Transcription factor, MADS-box"/>
    <property type="match status" value="1"/>
</dbReference>
<dbReference type="PRINTS" id="PR00404">
    <property type="entry name" value="MADSDOMAIN"/>
</dbReference>
<name>A0A660KNI2_9ROSI</name>
<comment type="subcellular location">
    <subcellularLocation>
        <location evidence="1">Nucleus</location>
    </subcellularLocation>
</comment>
<sequence>MDMPTKKTRGRQRIEMKKLDGSKRQVTFSKRRTGLFKKAGELCVLCDAEVAVIVFSEKKKKLFCFGHPDVEAVLNRYLGNRNTFPQPCKKYVPAEEFIRQYVEAQKELEIEKKCVAEIEEEEKKKNVAGNEELGFWWDAPLDENMGLEELQHYTRALQEVQRKVAARVEEMMMMRICSLVPPMETGVGVGDHVGLGNEFVNQNLKVGNGDIGGGFSGSHGNFGVEHGQF</sequence>
<dbReference type="FunFam" id="3.40.1810.10:FF:000006">
    <property type="entry name" value="Agamous-like MADS-box protein AGL62"/>
    <property type="match status" value="1"/>
</dbReference>
<evidence type="ECO:0000256" key="4">
    <source>
        <dbReference type="ARBA" id="ARBA00023163"/>
    </source>
</evidence>
<dbReference type="PANTHER" id="PTHR11945:SF781">
    <property type="entry name" value="MADS-BOX DOMAIN-CONTAINING PROTEIN"/>
    <property type="match status" value="1"/>
</dbReference>
<keyword evidence="3" id="KW-0238">DNA-binding</keyword>
<evidence type="ECO:0000256" key="2">
    <source>
        <dbReference type="ARBA" id="ARBA00023015"/>
    </source>
</evidence>
<evidence type="ECO:0000256" key="3">
    <source>
        <dbReference type="ARBA" id="ARBA00023125"/>
    </source>
</evidence>
<evidence type="ECO:0000313" key="8">
    <source>
        <dbReference type="Proteomes" id="UP000327013"/>
    </source>
</evidence>
<evidence type="ECO:0000256" key="1">
    <source>
        <dbReference type="ARBA" id="ARBA00004123"/>
    </source>
</evidence>
<dbReference type="OrthoDB" id="1896642at2759"/>
<keyword evidence="2" id="KW-0805">Transcription regulation</keyword>
<keyword evidence="8" id="KW-1185">Reference proteome</keyword>
<feature type="domain" description="MADS-box" evidence="6">
    <location>
        <begin position="9"/>
        <end position="60"/>
    </location>
</feature>
<dbReference type="InterPro" id="IPR036879">
    <property type="entry name" value="TF_MADSbox_sf"/>
</dbReference>
<dbReference type="GO" id="GO:0045944">
    <property type="term" value="P:positive regulation of transcription by RNA polymerase II"/>
    <property type="evidence" value="ECO:0007669"/>
    <property type="project" value="InterPro"/>
</dbReference>
<dbReference type="PANTHER" id="PTHR11945">
    <property type="entry name" value="MADS BOX PROTEIN"/>
    <property type="match status" value="1"/>
</dbReference>
<organism evidence="7 8">
    <name type="scientific">Carpinus fangiana</name>
    <dbReference type="NCBI Taxonomy" id="176857"/>
    <lineage>
        <taxon>Eukaryota</taxon>
        <taxon>Viridiplantae</taxon>
        <taxon>Streptophyta</taxon>
        <taxon>Embryophyta</taxon>
        <taxon>Tracheophyta</taxon>
        <taxon>Spermatophyta</taxon>
        <taxon>Magnoliopsida</taxon>
        <taxon>eudicotyledons</taxon>
        <taxon>Gunneridae</taxon>
        <taxon>Pentapetalae</taxon>
        <taxon>rosids</taxon>
        <taxon>fabids</taxon>
        <taxon>Fagales</taxon>
        <taxon>Betulaceae</taxon>
        <taxon>Carpinus</taxon>
    </lineage>
</organism>
<dbReference type="CDD" id="cd00265">
    <property type="entry name" value="MADS_MEF2_like"/>
    <property type="match status" value="1"/>
</dbReference>
<evidence type="ECO:0000256" key="5">
    <source>
        <dbReference type="ARBA" id="ARBA00023242"/>
    </source>
</evidence>
<dbReference type="SMART" id="SM00432">
    <property type="entry name" value="MADS"/>
    <property type="match status" value="1"/>
</dbReference>
<protein>
    <recommendedName>
        <fullName evidence="6">MADS-box domain-containing protein</fullName>
    </recommendedName>
</protein>
<evidence type="ECO:0000313" key="7">
    <source>
        <dbReference type="EMBL" id="KAE8037957.1"/>
    </source>
</evidence>
<dbReference type="Pfam" id="PF00319">
    <property type="entry name" value="SRF-TF"/>
    <property type="match status" value="1"/>
</dbReference>
<reference evidence="7 8" key="1">
    <citation type="submission" date="2019-06" db="EMBL/GenBank/DDBJ databases">
        <title>A chromosomal-level reference genome of Carpinus fangiana (Coryloideae, Betulaceae).</title>
        <authorList>
            <person name="Yang X."/>
            <person name="Wang Z."/>
            <person name="Zhang L."/>
            <person name="Hao G."/>
            <person name="Liu J."/>
            <person name="Yang Y."/>
        </authorList>
    </citation>
    <scope>NUCLEOTIDE SEQUENCE [LARGE SCALE GENOMIC DNA]</scope>
    <source>
        <strain evidence="7">Cfa_2016G</strain>
        <tissue evidence="7">Leaf</tissue>
    </source>
</reference>
<keyword evidence="4" id="KW-0804">Transcription</keyword>
<dbReference type="AlphaFoldDB" id="A0A660KNI2"/>
<dbReference type="EMBL" id="CM017324">
    <property type="protein sequence ID" value="KAE8037957.1"/>
    <property type="molecule type" value="Genomic_DNA"/>
</dbReference>